<keyword evidence="3" id="KW-1185">Reference proteome</keyword>
<name>A0ABY5KLI7_9CELL</name>
<dbReference type="EMBL" id="CP101987">
    <property type="protein sequence ID" value="UUI71374.1"/>
    <property type="molecule type" value="Genomic_DNA"/>
</dbReference>
<dbReference type="Gene3D" id="3.40.50.720">
    <property type="entry name" value="NAD(P)-binding Rossmann-like Domain"/>
    <property type="match status" value="1"/>
</dbReference>
<dbReference type="PANTHER" id="PTHR43377">
    <property type="entry name" value="BILIVERDIN REDUCTASE A"/>
    <property type="match status" value="1"/>
</dbReference>
<evidence type="ECO:0000259" key="1">
    <source>
        <dbReference type="Pfam" id="PF01408"/>
    </source>
</evidence>
<dbReference type="Pfam" id="PF01408">
    <property type="entry name" value="GFO_IDH_MocA"/>
    <property type="match status" value="1"/>
</dbReference>
<protein>
    <submittedName>
        <fullName evidence="2">Gfo/Idh/MocA family oxidoreductase</fullName>
    </submittedName>
</protein>
<proteinExistence type="predicted"/>
<evidence type="ECO:0000313" key="2">
    <source>
        <dbReference type="EMBL" id="UUI71374.1"/>
    </source>
</evidence>
<evidence type="ECO:0000313" key="3">
    <source>
        <dbReference type="Proteomes" id="UP001316384"/>
    </source>
</evidence>
<dbReference type="Proteomes" id="UP001316384">
    <property type="component" value="Chromosome"/>
</dbReference>
<dbReference type="PANTHER" id="PTHR43377:SF1">
    <property type="entry name" value="BILIVERDIN REDUCTASE A"/>
    <property type="match status" value="1"/>
</dbReference>
<organism evidence="2 3">
    <name type="scientific">Cellulomonas xiejunii</name>
    <dbReference type="NCBI Taxonomy" id="2968083"/>
    <lineage>
        <taxon>Bacteria</taxon>
        <taxon>Bacillati</taxon>
        <taxon>Actinomycetota</taxon>
        <taxon>Actinomycetes</taxon>
        <taxon>Micrococcales</taxon>
        <taxon>Cellulomonadaceae</taxon>
        <taxon>Cellulomonas</taxon>
    </lineage>
</organism>
<dbReference type="InterPro" id="IPR036291">
    <property type="entry name" value="NAD(P)-bd_dom_sf"/>
</dbReference>
<reference evidence="2 3" key="1">
    <citation type="submission" date="2022-07" db="EMBL/GenBank/DDBJ databases">
        <title>Novel species in genus cellulomonas.</title>
        <authorList>
            <person name="Ye L."/>
        </authorList>
    </citation>
    <scope>NUCLEOTIDE SEQUENCE [LARGE SCALE GENOMIC DNA]</scope>
    <source>
        <strain evidence="3">zg-B89</strain>
    </source>
</reference>
<dbReference type="InterPro" id="IPR000683">
    <property type="entry name" value="Gfo/Idh/MocA-like_OxRdtase_N"/>
</dbReference>
<sequence>MSNPIRFAVIGTGWRGQFHLRVAAADPSRLEAVAVMAVDQAQADMIHSAYGVPAVTSLDELLAYEPEFVVAAVSWPAMPGLLKELTARGVKVMGETPPAPDLAGLRDLWTSIEDQSLVQVGEQYVLMPGHASRLAVLGAGLLGVPQSVEIASTHLYHATSLMRAFLDVDMERTVVSGRTFDTRMTLPLTFDGWVTEPQPEVQASTYATLDFGDGRVGVYNFVNMQWWNPLLSRRIVVRGTLGEMVDDTVVRWDGADPITSRIEYRRTGVDMNLEGNEVVHTSFDGKILWRNSWVGTRLSEDDVAVADHLVAVGAWARGEAVGPYSLASACQDHALGLAIEESARTHQDVVVEGEPWA</sequence>
<dbReference type="InterPro" id="IPR051450">
    <property type="entry name" value="Gfo/Idh/MocA_Oxidoreductases"/>
</dbReference>
<dbReference type="SUPFAM" id="SSF51735">
    <property type="entry name" value="NAD(P)-binding Rossmann-fold domains"/>
    <property type="match status" value="1"/>
</dbReference>
<accession>A0ABY5KLI7</accession>
<feature type="domain" description="Gfo/Idh/MocA-like oxidoreductase N-terminal" evidence="1">
    <location>
        <begin position="5"/>
        <end position="119"/>
    </location>
</feature>
<dbReference type="SUPFAM" id="SSF55347">
    <property type="entry name" value="Glyceraldehyde-3-phosphate dehydrogenase-like, C-terminal domain"/>
    <property type="match status" value="1"/>
</dbReference>
<dbReference type="Gene3D" id="3.30.360.10">
    <property type="entry name" value="Dihydrodipicolinate Reductase, domain 2"/>
    <property type="match status" value="1"/>
</dbReference>
<gene>
    <name evidence="2" type="ORF">NP048_16510</name>
</gene>
<dbReference type="RefSeq" id="WP_227575339.1">
    <property type="nucleotide sequence ID" value="NZ_CP101987.1"/>
</dbReference>